<reference evidence="6" key="2">
    <citation type="submission" date="2020-09" db="EMBL/GenBank/DDBJ databases">
        <authorList>
            <person name="Sun Q."/>
            <person name="Zhou Y."/>
        </authorList>
    </citation>
    <scope>NUCLEOTIDE SEQUENCE</scope>
    <source>
        <strain evidence="6">CGMCC 1.15322</strain>
    </source>
</reference>
<dbReference type="InterPro" id="IPR036390">
    <property type="entry name" value="WH_DNA-bd_sf"/>
</dbReference>
<dbReference type="PANTHER" id="PTHR24567">
    <property type="entry name" value="CRP FAMILY TRANSCRIPTIONAL REGULATORY PROTEIN"/>
    <property type="match status" value="1"/>
</dbReference>
<dbReference type="GO" id="GO:0005829">
    <property type="term" value="C:cytosol"/>
    <property type="evidence" value="ECO:0007669"/>
    <property type="project" value="TreeGrafter"/>
</dbReference>
<dbReference type="Gene3D" id="2.60.120.10">
    <property type="entry name" value="Jelly Rolls"/>
    <property type="match status" value="1"/>
</dbReference>
<dbReference type="AlphaFoldDB" id="A0A916WLA5"/>
<gene>
    <name evidence="6" type="ORF">GCM10011496_34710</name>
</gene>
<keyword evidence="1" id="KW-0805">Transcription regulation</keyword>
<name>A0A916WLA5_9BURK</name>
<dbReference type="InterPro" id="IPR018490">
    <property type="entry name" value="cNMP-bd_dom_sf"/>
</dbReference>
<dbReference type="SUPFAM" id="SSF51206">
    <property type="entry name" value="cAMP-binding domain-like"/>
    <property type="match status" value="1"/>
</dbReference>
<keyword evidence="3" id="KW-0804">Transcription</keyword>
<dbReference type="Pfam" id="PF13545">
    <property type="entry name" value="HTH_Crp_2"/>
    <property type="match status" value="1"/>
</dbReference>
<evidence type="ECO:0000259" key="4">
    <source>
        <dbReference type="PROSITE" id="PS50042"/>
    </source>
</evidence>
<dbReference type="InterPro" id="IPR014710">
    <property type="entry name" value="RmlC-like_jellyroll"/>
</dbReference>
<sequence length="230" mass="25274">MAQVENHLIKRLPRNDRHHLLAACEPVQLTLSDVLCEPGKPTRHVYFPTDGFISLVTLVEGSPGVEVGMVGREGMLGAQLVLGVAQAPWRALVQGQGSAWRISTAAFKRELALSPALQRSLKHYLYVLMAQQAASAGCLRFHLIGQRLARWLLMSQDRAHSDSFHVTHEFLAYMLGMRRVGVTSAASAMQRAGLIEYRRGELTVLNRPGLEAAACACYAADLRTYAQLLG</sequence>
<protein>
    <submittedName>
        <fullName evidence="6">Crp/Fnr family transcriptional regulator</fullName>
    </submittedName>
</protein>
<evidence type="ECO:0000256" key="1">
    <source>
        <dbReference type="ARBA" id="ARBA00023015"/>
    </source>
</evidence>
<dbReference type="InterPro" id="IPR012318">
    <property type="entry name" value="HTH_CRP"/>
</dbReference>
<dbReference type="RefSeq" id="WP_188709768.1">
    <property type="nucleotide sequence ID" value="NZ_BMIG01000016.1"/>
</dbReference>
<keyword evidence="7" id="KW-1185">Reference proteome</keyword>
<dbReference type="CDD" id="cd00038">
    <property type="entry name" value="CAP_ED"/>
    <property type="match status" value="1"/>
</dbReference>
<dbReference type="Gene3D" id="1.10.10.10">
    <property type="entry name" value="Winged helix-like DNA-binding domain superfamily/Winged helix DNA-binding domain"/>
    <property type="match status" value="1"/>
</dbReference>
<dbReference type="PROSITE" id="PS50042">
    <property type="entry name" value="CNMP_BINDING_3"/>
    <property type="match status" value="1"/>
</dbReference>
<dbReference type="PANTHER" id="PTHR24567:SF74">
    <property type="entry name" value="HTH-TYPE TRANSCRIPTIONAL REGULATOR ARCR"/>
    <property type="match status" value="1"/>
</dbReference>
<dbReference type="InterPro" id="IPR000595">
    <property type="entry name" value="cNMP-bd_dom"/>
</dbReference>
<feature type="domain" description="HTH crp-type" evidence="5">
    <location>
        <begin position="142"/>
        <end position="208"/>
    </location>
</feature>
<evidence type="ECO:0000313" key="6">
    <source>
        <dbReference type="EMBL" id="GGB10819.1"/>
    </source>
</evidence>
<dbReference type="GO" id="GO:0003700">
    <property type="term" value="F:DNA-binding transcription factor activity"/>
    <property type="evidence" value="ECO:0007669"/>
    <property type="project" value="TreeGrafter"/>
</dbReference>
<comment type="caution">
    <text evidence="6">The sequence shown here is derived from an EMBL/GenBank/DDBJ whole genome shotgun (WGS) entry which is preliminary data.</text>
</comment>
<evidence type="ECO:0000256" key="3">
    <source>
        <dbReference type="ARBA" id="ARBA00023163"/>
    </source>
</evidence>
<dbReference type="EMBL" id="BMIG01000016">
    <property type="protein sequence ID" value="GGB10819.1"/>
    <property type="molecule type" value="Genomic_DNA"/>
</dbReference>
<dbReference type="SUPFAM" id="SSF46785">
    <property type="entry name" value="Winged helix' DNA-binding domain"/>
    <property type="match status" value="1"/>
</dbReference>
<keyword evidence="2" id="KW-0238">DNA-binding</keyword>
<accession>A0A916WLA5</accession>
<evidence type="ECO:0000256" key="2">
    <source>
        <dbReference type="ARBA" id="ARBA00023125"/>
    </source>
</evidence>
<organism evidence="6 7">
    <name type="scientific">Polaromonas eurypsychrophila</name>
    <dbReference type="NCBI Taxonomy" id="1614635"/>
    <lineage>
        <taxon>Bacteria</taxon>
        <taxon>Pseudomonadati</taxon>
        <taxon>Pseudomonadota</taxon>
        <taxon>Betaproteobacteria</taxon>
        <taxon>Burkholderiales</taxon>
        <taxon>Comamonadaceae</taxon>
        <taxon>Polaromonas</taxon>
    </lineage>
</organism>
<feature type="domain" description="Cyclic nucleotide-binding" evidence="4">
    <location>
        <begin position="8"/>
        <end position="119"/>
    </location>
</feature>
<evidence type="ECO:0000259" key="5">
    <source>
        <dbReference type="PROSITE" id="PS51063"/>
    </source>
</evidence>
<dbReference type="Proteomes" id="UP000620596">
    <property type="component" value="Unassembled WGS sequence"/>
</dbReference>
<dbReference type="PROSITE" id="PS51063">
    <property type="entry name" value="HTH_CRP_2"/>
    <property type="match status" value="1"/>
</dbReference>
<dbReference type="GO" id="GO:0003677">
    <property type="term" value="F:DNA binding"/>
    <property type="evidence" value="ECO:0007669"/>
    <property type="project" value="UniProtKB-KW"/>
</dbReference>
<proteinExistence type="predicted"/>
<evidence type="ECO:0000313" key="7">
    <source>
        <dbReference type="Proteomes" id="UP000620596"/>
    </source>
</evidence>
<dbReference type="InterPro" id="IPR036388">
    <property type="entry name" value="WH-like_DNA-bd_sf"/>
</dbReference>
<reference evidence="6" key="1">
    <citation type="journal article" date="2014" name="Int. J. Syst. Evol. Microbiol.">
        <title>Complete genome sequence of Corynebacterium casei LMG S-19264T (=DSM 44701T), isolated from a smear-ripened cheese.</title>
        <authorList>
            <consortium name="US DOE Joint Genome Institute (JGI-PGF)"/>
            <person name="Walter F."/>
            <person name="Albersmeier A."/>
            <person name="Kalinowski J."/>
            <person name="Ruckert C."/>
        </authorList>
    </citation>
    <scope>NUCLEOTIDE SEQUENCE</scope>
    <source>
        <strain evidence="6">CGMCC 1.15322</strain>
    </source>
</reference>
<dbReference type="InterPro" id="IPR050397">
    <property type="entry name" value="Env_Response_Regulators"/>
</dbReference>